<dbReference type="Proteomes" id="UP001500713">
    <property type="component" value="Unassembled WGS sequence"/>
</dbReference>
<organism evidence="1 2">
    <name type="scientific">Parasphingorhabdus litoris</name>
    <dbReference type="NCBI Taxonomy" id="394733"/>
    <lineage>
        <taxon>Bacteria</taxon>
        <taxon>Pseudomonadati</taxon>
        <taxon>Pseudomonadota</taxon>
        <taxon>Alphaproteobacteria</taxon>
        <taxon>Sphingomonadales</taxon>
        <taxon>Sphingomonadaceae</taxon>
        <taxon>Parasphingorhabdus</taxon>
    </lineage>
</organism>
<sequence>MMIPSVGSAQQPTDCDYWGETATLVATNYDTAKRMGVSAKEAMAETKHLFDYDNHIKNGGMGAAYYGAVFEAIERGVRGNALYKVGARACRSFPAGTFDPDRFGKYD</sequence>
<proteinExistence type="predicted"/>
<accession>A0ABP3JVQ0</accession>
<evidence type="ECO:0000313" key="1">
    <source>
        <dbReference type="EMBL" id="GAA0465224.1"/>
    </source>
</evidence>
<keyword evidence="2" id="KW-1185">Reference proteome</keyword>
<protein>
    <submittedName>
        <fullName evidence="1">Uncharacterized protein</fullName>
    </submittedName>
</protein>
<reference evidence="2" key="1">
    <citation type="journal article" date="2019" name="Int. J. Syst. Evol. Microbiol.">
        <title>The Global Catalogue of Microorganisms (GCM) 10K type strain sequencing project: providing services to taxonomists for standard genome sequencing and annotation.</title>
        <authorList>
            <consortium name="The Broad Institute Genomics Platform"/>
            <consortium name="The Broad Institute Genome Sequencing Center for Infectious Disease"/>
            <person name="Wu L."/>
            <person name="Ma J."/>
        </authorList>
    </citation>
    <scope>NUCLEOTIDE SEQUENCE [LARGE SCALE GENOMIC DNA]</scope>
    <source>
        <strain evidence="2">JCM 14162</strain>
    </source>
</reference>
<name>A0ABP3JVQ0_9SPHN</name>
<dbReference type="EMBL" id="BAAAEM010000002">
    <property type="protein sequence ID" value="GAA0465224.1"/>
    <property type="molecule type" value="Genomic_DNA"/>
</dbReference>
<gene>
    <name evidence="1" type="ORF">GCM10009096_02220</name>
</gene>
<comment type="caution">
    <text evidence="1">The sequence shown here is derived from an EMBL/GenBank/DDBJ whole genome shotgun (WGS) entry which is preliminary data.</text>
</comment>
<evidence type="ECO:0000313" key="2">
    <source>
        <dbReference type="Proteomes" id="UP001500713"/>
    </source>
</evidence>